<comment type="cofactor">
    <cofactor evidence="1 3 5">
        <name>pyridoxal 5'-phosphate</name>
        <dbReference type="ChEBI" id="CHEBI:597326"/>
    </cofactor>
</comment>
<dbReference type="NCBIfam" id="NF006003">
    <property type="entry name" value="PRK08133.1"/>
    <property type="match status" value="1"/>
</dbReference>
<dbReference type="GO" id="GO:0016765">
    <property type="term" value="F:transferase activity, transferring alkyl or aryl (other than methyl) groups"/>
    <property type="evidence" value="ECO:0007669"/>
    <property type="project" value="UniProtKB-UniRule"/>
</dbReference>
<dbReference type="GO" id="GO:0030170">
    <property type="term" value="F:pyridoxal phosphate binding"/>
    <property type="evidence" value="ECO:0007669"/>
    <property type="project" value="UniProtKB-UniRule"/>
</dbReference>
<sequence>MSEQEDYSLALDTLAIRTGHERTHEGEHGEPIFLTSSFVYKNAQEAANKFQGKEAGNVYSRFTNPTVAMFEKRLAALAGGERAVATGSGMGAILAVTMAYLNAGDHVICSRDVFGSIVGLFDRYIRKFGVDIDFVDLTDLDAWQAHVRPNTKMFFMESPSNPLAVIGDIQAIANIAHASNALLVVDNTFCTPALQRPLKLGADLVVYSATKYIDGQGRALGGAVVGQHQLLEDVFSVVRTLGPSMSPFNAWVFLKGLETLKIRMKAHCENAQQIAEWLAQHEKVERVYYAGLPNHPGHELAKKQQAGFGGIVSFEVKGGRPAAWTVIDSTQFISITGNLGDVKSTITHPATTTHGKLSEEAKQAAGIKEGLIRLSVGLEDIHDIIRDLSRGLDLI</sequence>
<dbReference type="Pfam" id="PF01053">
    <property type="entry name" value="Cys_Met_Meta_PP"/>
    <property type="match status" value="1"/>
</dbReference>
<comment type="function">
    <text evidence="3">Catalyzes the formation of L-homocysteine from O-succinyl-L-homoserine (OSHS) and hydrogen sulfide.</text>
</comment>
<dbReference type="PIRSF" id="PIRSF001434">
    <property type="entry name" value="CGS"/>
    <property type="match status" value="1"/>
</dbReference>
<dbReference type="NCBIfam" id="TIGR01325">
    <property type="entry name" value="O_suc_HS_sulf"/>
    <property type="match status" value="1"/>
</dbReference>
<keyword evidence="3" id="KW-0028">Amino-acid biosynthesis</keyword>
<dbReference type="Gene3D" id="3.40.640.10">
    <property type="entry name" value="Type I PLP-dependent aspartate aminotransferase-like (Major domain)"/>
    <property type="match status" value="1"/>
</dbReference>
<dbReference type="GO" id="GO:0071268">
    <property type="term" value="P:homocysteine biosynthetic process"/>
    <property type="evidence" value="ECO:0007669"/>
    <property type="project" value="InterPro"/>
</dbReference>
<comment type="catalytic activity">
    <reaction evidence="3">
        <text>O-succinyl-L-homoserine + hydrogen sulfide = L-homocysteine + succinate</text>
        <dbReference type="Rhea" id="RHEA:27826"/>
        <dbReference type="ChEBI" id="CHEBI:29919"/>
        <dbReference type="ChEBI" id="CHEBI:30031"/>
        <dbReference type="ChEBI" id="CHEBI:57661"/>
        <dbReference type="ChEBI" id="CHEBI:58199"/>
    </reaction>
</comment>
<dbReference type="FunFam" id="3.40.640.10:FF:000046">
    <property type="entry name" value="Cystathionine gamma-lyase"/>
    <property type="match status" value="1"/>
</dbReference>
<dbReference type="EC" id="2.5.1.-" evidence="3"/>
<dbReference type="AlphaFoldDB" id="A0A217EFF4"/>
<evidence type="ECO:0000313" key="7">
    <source>
        <dbReference type="Proteomes" id="UP000243463"/>
    </source>
</evidence>
<dbReference type="UniPathway" id="UPA00051">
    <property type="reaction ID" value="UER00449"/>
</dbReference>
<dbReference type="Proteomes" id="UP000243463">
    <property type="component" value="Unassembled WGS sequence"/>
</dbReference>
<comment type="pathway">
    <text evidence="3">Amino-acid biosynthesis; L-methionine biosynthesis via de novo pathway; L-homocysteine from O-succinyl-L-homoserine: step 1/1.</text>
</comment>
<dbReference type="GO" id="GO:0071266">
    <property type="term" value="P:'de novo' L-methionine biosynthetic process"/>
    <property type="evidence" value="ECO:0007669"/>
    <property type="project" value="UniProtKB-UniRule"/>
</dbReference>
<dbReference type="InterPro" id="IPR006234">
    <property type="entry name" value="O-succ-hSer_sulfhydrylase"/>
</dbReference>
<dbReference type="SUPFAM" id="SSF53383">
    <property type="entry name" value="PLP-dependent transferases"/>
    <property type="match status" value="1"/>
</dbReference>
<dbReference type="InterPro" id="IPR015422">
    <property type="entry name" value="PyrdxlP-dep_Trfase_small"/>
</dbReference>
<dbReference type="GO" id="GO:0016846">
    <property type="term" value="F:carbon-sulfur lyase activity"/>
    <property type="evidence" value="ECO:0007669"/>
    <property type="project" value="TreeGrafter"/>
</dbReference>
<dbReference type="HAMAP" id="MF_02056">
    <property type="entry name" value="MetZ"/>
    <property type="match status" value="1"/>
</dbReference>
<dbReference type="PROSITE" id="PS00868">
    <property type="entry name" value="CYS_MET_METAB_PP"/>
    <property type="match status" value="1"/>
</dbReference>
<evidence type="ECO:0000313" key="6">
    <source>
        <dbReference type="EMBL" id="SNQ29042.1"/>
    </source>
</evidence>
<dbReference type="RefSeq" id="WP_088823049.1">
    <property type="nucleotide sequence ID" value="NZ_FZLN01000001.1"/>
</dbReference>
<accession>A0A217EFF4</accession>
<feature type="modified residue" description="N6-(pyridoxal phosphate)lysine" evidence="3 4">
    <location>
        <position position="211"/>
    </location>
</feature>
<dbReference type="Gene3D" id="3.90.1150.10">
    <property type="entry name" value="Aspartate Aminotransferase, domain 1"/>
    <property type="match status" value="1"/>
</dbReference>
<dbReference type="CDD" id="cd00614">
    <property type="entry name" value="CGS_like"/>
    <property type="match status" value="1"/>
</dbReference>
<comment type="subunit">
    <text evidence="3">Homotetramer.</text>
</comment>
<gene>
    <name evidence="3" type="primary">metZ</name>
    <name evidence="6" type="ORF">SAMN05444584_0976</name>
</gene>
<dbReference type="EMBL" id="FZLN01000001">
    <property type="protein sequence ID" value="SNQ29042.1"/>
    <property type="molecule type" value="Genomic_DNA"/>
</dbReference>
<reference evidence="7" key="1">
    <citation type="submission" date="2017-06" db="EMBL/GenBank/DDBJ databases">
        <authorList>
            <person name="Varghese N."/>
            <person name="Submissions S."/>
        </authorList>
    </citation>
    <scope>NUCLEOTIDE SEQUENCE [LARGE SCALE GENOMIC DNA]</scope>
    <source>
        <strain evidence="7">ANC 5114</strain>
    </source>
</reference>
<name>A0A217EFF4_9GAMM</name>
<dbReference type="OrthoDB" id="9805807at2"/>
<evidence type="ECO:0000256" key="5">
    <source>
        <dbReference type="RuleBase" id="RU362118"/>
    </source>
</evidence>
<keyword evidence="2 3" id="KW-0663">Pyridoxal phosphate</keyword>
<keyword evidence="3" id="KW-0486">Methionine biosynthesis</keyword>
<evidence type="ECO:0000256" key="1">
    <source>
        <dbReference type="ARBA" id="ARBA00001933"/>
    </source>
</evidence>
<proteinExistence type="inferred from homology"/>
<evidence type="ECO:0000256" key="4">
    <source>
        <dbReference type="PIRSR" id="PIRSR001434-2"/>
    </source>
</evidence>
<keyword evidence="3" id="KW-0808">Transferase</keyword>
<dbReference type="PANTHER" id="PTHR11808:SF80">
    <property type="entry name" value="CYSTATHIONINE GAMMA-LYASE"/>
    <property type="match status" value="1"/>
</dbReference>
<comment type="similarity">
    <text evidence="3">Belongs to the trans-sulfuration enzymes family. MetZ subfamily.</text>
</comment>
<dbReference type="InterPro" id="IPR015421">
    <property type="entry name" value="PyrdxlP-dep_Trfase_major"/>
</dbReference>
<dbReference type="GO" id="GO:0005737">
    <property type="term" value="C:cytoplasm"/>
    <property type="evidence" value="ECO:0007669"/>
    <property type="project" value="TreeGrafter"/>
</dbReference>
<dbReference type="InterPro" id="IPR015424">
    <property type="entry name" value="PyrdxlP-dep_Trfase"/>
</dbReference>
<dbReference type="InterPro" id="IPR054542">
    <property type="entry name" value="Cys_met_metab_PP"/>
</dbReference>
<dbReference type="FunFam" id="3.90.1150.10:FF:000033">
    <property type="entry name" value="Cystathionine gamma-synthase"/>
    <property type="match status" value="1"/>
</dbReference>
<protein>
    <recommendedName>
        <fullName evidence="3">O-succinylhomoserine sulfhydrylase</fullName>
        <shortName evidence="3">OSH sulfhydrylase</shortName>
        <shortName evidence="3">OSHS sulfhydrylase</shortName>
        <ecNumber evidence="3">2.5.1.-</ecNumber>
    </recommendedName>
</protein>
<dbReference type="InterPro" id="IPR000277">
    <property type="entry name" value="Cys/Met-Metab_PyrdxlP-dep_enz"/>
</dbReference>
<dbReference type="PANTHER" id="PTHR11808">
    <property type="entry name" value="TRANS-SULFURATION ENZYME FAMILY MEMBER"/>
    <property type="match status" value="1"/>
</dbReference>
<dbReference type="GO" id="GO:0019346">
    <property type="term" value="P:transsulfuration"/>
    <property type="evidence" value="ECO:0007669"/>
    <property type="project" value="InterPro"/>
</dbReference>
<evidence type="ECO:0000256" key="2">
    <source>
        <dbReference type="ARBA" id="ARBA00022898"/>
    </source>
</evidence>
<evidence type="ECO:0000256" key="3">
    <source>
        <dbReference type="HAMAP-Rule" id="MF_02056"/>
    </source>
</evidence>
<organism evidence="6 7">
    <name type="scientific">Acinetobacter apis</name>
    <dbReference type="NCBI Taxonomy" id="1229165"/>
    <lineage>
        <taxon>Bacteria</taxon>
        <taxon>Pseudomonadati</taxon>
        <taxon>Pseudomonadota</taxon>
        <taxon>Gammaproteobacteria</taxon>
        <taxon>Moraxellales</taxon>
        <taxon>Moraxellaceae</taxon>
        <taxon>Acinetobacter</taxon>
    </lineage>
</organism>
<keyword evidence="7" id="KW-1185">Reference proteome</keyword>